<feature type="transmembrane region" description="Helical" evidence="11">
    <location>
        <begin position="39"/>
        <end position="61"/>
    </location>
</feature>
<comment type="similarity">
    <text evidence="2">Belongs to the G-protein coupled receptor 4 family.</text>
</comment>
<protein>
    <submittedName>
        <fullName evidence="12">Pheromone receptor</fullName>
    </submittedName>
</protein>
<feature type="transmembrane region" description="Helical" evidence="11">
    <location>
        <begin position="73"/>
        <end position="93"/>
    </location>
</feature>
<feature type="transmembrane region" description="Helical" evidence="11">
    <location>
        <begin position="6"/>
        <end position="27"/>
    </location>
</feature>
<evidence type="ECO:0000256" key="11">
    <source>
        <dbReference type="SAM" id="Phobius"/>
    </source>
</evidence>
<evidence type="ECO:0000256" key="8">
    <source>
        <dbReference type="ARBA" id="ARBA00023170"/>
    </source>
</evidence>
<dbReference type="GO" id="GO:0005886">
    <property type="term" value="C:plasma membrane"/>
    <property type="evidence" value="ECO:0007669"/>
    <property type="project" value="TreeGrafter"/>
</dbReference>
<keyword evidence="7 11" id="KW-0472">Membrane</keyword>
<evidence type="ECO:0000256" key="2">
    <source>
        <dbReference type="ARBA" id="ARBA00011085"/>
    </source>
</evidence>
<dbReference type="CDD" id="cd14966">
    <property type="entry name" value="7tmD_STE3"/>
    <property type="match status" value="1"/>
</dbReference>
<dbReference type="InterPro" id="IPR000481">
    <property type="entry name" value="GPCR_Pheromne_B_alpha_rcpt"/>
</dbReference>
<sequence>MYYYNGAPNAVFSTFSFLGLVLSLIPLRWHLEAWNVGTCMFMIWTALGNLIFFINSIVWSGNVIDWSPTYCDISTHLLVGLNVAIPAASLCINRRLYHIAAVRAVSKTRAERRRAICIDLAITVGLPVLQIPIQYIVQGHRYDIVEDLGCFPETYETWVAVLLYHLPPTIIGSISAVYCICSIRSFYRSRAQFKAFLSSSNNLTVNRYIRLMCLAATDLLCTVPISIWIIVTEASVYGLDPRVSWAVTHSNFSRVGQFPGIIWRSDKPTVMGLEMNRWLFVACAFIFFIFFGFADEARKNYRSAFTTVARRVGYTTAGKSSGTLSSNGYLTFARCCSATSKANTLPVFIRKETARKRDSIGSFSSDGLDSLSYIEKEKSFAGTDSYIGTKASFGALSLSDVGGLLPEYKSTLSSPVESESESSGASSVGEDDIEVSSLHRASIVPPPAAHTRAPHASHPDIPVPPNDIV</sequence>
<keyword evidence="6" id="KW-0297">G-protein coupled receptor</keyword>
<dbReference type="EMBL" id="JARJCW010000165">
    <property type="protein sequence ID" value="KAJ7189820.1"/>
    <property type="molecule type" value="Genomic_DNA"/>
</dbReference>
<evidence type="ECO:0000313" key="13">
    <source>
        <dbReference type="Proteomes" id="UP001219525"/>
    </source>
</evidence>
<evidence type="ECO:0000256" key="6">
    <source>
        <dbReference type="ARBA" id="ARBA00023040"/>
    </source>
</evidence>
<comment type="subcellular location">
    <subcellularLocation>
        <location evidence="1">Membrane</location>
        <topology evidence="1">Multi-pass membrane protein</topology>
    </subcellularLocation>
</comment>
<keyword evidence="5 11" id="KW-1133">Transmembrane helix</keyword>
<proteinExistence type="inferred from homology"/>
<feature type="transmembrane region" description="Helical" evidence="11">
    <location>
        <begin position="157"/>
        <end position="187"/>
    </location>
</feature>
<evidence type="ECO:0000256" key="4">
    <source>
        <dbReference type="ARBA" id="ARBA00022692"/>
    </source>
</evidence>
<reference evidence="12" key="1">
    <citation type="submission" date="2023-03" db="EMBL/GenBank/DDBJ databases">
        <title>Massive genome expansion in bonnet fungi (Mycena s.s.) driven by repeated elements and novel gene families across ecological guilds.</title>
        <authorList>
            <consortium name="Lawrence Berkeley National Laboratory"/>
            <person name="Harder C.B."/>
            <person name="Miyauchi S."/>
            <person name="Viragh M."/>
            <person name="Kuo A."/>
            <person name="Thoen E."/>
            <person name="Andreopoulos B."/>
            <person name="Lu D."/>
            <person name="Skrede I."/>
            <person name="Drula E."/>
            <person name="Henrissat B."/>
            <person name="Morin E."/>
            <person name="Kohler A."/>
            <person name="Barry K."/>
            <person name="LaButti K."/>
            <person name="Morin E."/>
            <person name="Salamov A."/>
            <person name="Lipzen A."/>
            <person name="Mereny Z."/>
            <person name="Hegedus B."/>
            <person name="Baldrian P."/>
            <person name="Stursova M."/>
            <person name="Weitz H."/>
            <person name="Taylor A."/>
            <person name="Grigoriev I.V."/>
            <person name="Nagy L.G."/>
            <person name="Martin F."/>
            <person name="Kauserud H."/>
        </authorList>
    </citation>
    <scope>NUCLEOTIDE SEQUENCE</scope>
    <source>
        <strain evidence="12">9144</strain>
    </source>
</reference>
<evidence type="ECO:0000256" key="1">
    <source>
        <dbReference type="ARBA" id="ARBA00004141"/>
    </source>
</evidence>
<evidence type="ECO:0000256" key="5">
    <source>
        <dbReference type="ARBA" id="ARBA00022989"/>
    </source>
</evidence>
<dbReference type="InterPro" id="IPR001499">
    <property type="entry name" value="GPCR_STE3"/>
</dbReference>
<evidence type="ECO:0000313" key="12">
    <source>
        <dbReference type="EMBL" id="KAJ7189820.1"/>
    </source>
</evidence>
<accession>A0AAD6ULM2</accession>
<evidence type="ECO:0000256" key="7">
    <source>
        <dbReference type="ARBA" id="ARBA00023136"/>
    </source>
</evidence>
<feature type="region of interest" description="Disordered" evidence="10">
    <location>
        <begin position="412"/>
        <end position="469"/>
    </location>
</feature>
<gene>
    <name evidence="12" type="ORF">GGX14DRAFT_382849</name>
</gene>
<organism evidence="12 13">
    <name type="scientific">Mycena pura</name>
    <dbReference type="NCBI Taxonomy" id="153505"/>
    <lineage>
        <taxon>Eukaryota</taxon>
        <taxon>Fungi</taxon>
        <taxon>Dikarya</taxon>
        <taxon>Basidiomycota</taxon>
        <taxon>Agaricomycotina</taxon>
        <taxon>Agaricomycetes</taxon>
        <taxon>Agaricomycetidae</taxon>
        <taxon>Agaricales</taxon>
        <taxon>Marasmiineae</taxon>
        <taxon>Mycenaceae</taxon>
        <taxon>Mycena</taxon>
    </lineage>
</organism>
<keyword evidence="4 11" id="KW-0812">Transmembrane</keyword>
<keyword evidence="3" id="KW-0589">Pheromone response</keyword>
<feature type="transmembrane region" description="Helical" evidence="11">
    <location>
        <begin position="275"/>
        <end position="294"/>
    </location>
</feature>
<evidence type="ECO:0000256" key="10">
    <source>
        <dbReference type="SAM" id="MobiDB-lite"/>
    </source>
</evidence>
<keyword evidence="13" id="KW-1185">Reference proteome</keyword>
<dbReference type="GO" id="GO:0004934">
    <property type="term" value="F:mating-type alpha-factor pheromone receptor activity"/>
    <property type="evidence" value="ECO:0007669"/>
    <property type="project" value="InterPro"/>
</dbReference>
<dbReference type="PANTHER" id="PTHR28097">
    <property type="entry name" value="PHEROMONE A FACTOR RECEPTOR"/>
    <property type="match status" value="1"/>
</dbReference>
<keyword evidence="9" id="KW-0807">Transducer</keyword>
<keyword evidence="8 12" id="KW-0675">Receptor</keyword>
<dbReference type="Pfam" id="PF02076">
    <property type="entry name" value="STE3"/>
    <property type="match status" value="1"/>
</dbReference>
<feature type="compositionally biased region" description="Low complexity" evidence="10">
    <location>
        <begin position="413"/>
        <end position="428"/>
    </location>
</feature>
<comment type="caution">
    <text evidence="12">The sequence shown here is derived from an EMBL/GenBank/DDBJ whole genome shotgun (WGS) entry which is preliminary data.</text>
</comment>
<evidence type="ECO:0000256" key="3">
    <source>
        <dbReference type="ARBA" id="ARBA00022507"/>
    </source>
</evidence>
<evidence type="ECO:0000256" key="9">
    <source>
        <dbReference type="ARBA" id="ARBA00023224"/>
    </source>
</evidence>
<feature type="transmembrane region" description="Helical" evidence="11">
    <location>
        <begin position="208"/>
        <end position="231"/>
    </location>
</feature>
<feature type="transmembrane region" description="Helical" evidence="11">
    <location>
        <begin position="114"/>
        <end position="137"/>
    </location>
</feature>
<dbReference type="PRINTS" id="PR00901">
    <property type="entry name" value="PHEROMONEBAR"/>
</dbReference>
<dbReference type="AlphaFoldDB" id="A0AAD6ULM2"/>
<name>A0AAD6ULM2_9AGAR</name>
<dbReference type="PANTHER" id="PTHR28097:SF1">
    <property type="entry name" value="PHEROMONE A FACTOR RECEPTOR"/>
    <property type="match status" value="1"/>
</dbReference>
<dbReference type="PRINTS" id="PR00899">
    <property type="entry name" value="GPCRSTE3"/>
</dbReference>
<dbReference type="GO" id="GO:0000750">
    <property type="term" value="P:pheromone-dependent signal transduction involved in conjugation with cellular fusion"/>
    <property type="evidence" value="ECO:0007669"/>
    <property type="project" value="TreeGrafter"/>
</dbReference>
<dbReference type="Proteomes" id="UP001219525">
    <property type="component" value="Unassembled WGS sequence"/>
</dbReference>